<evidence type="ECO:0000313" key="2">
    <source>
        <dbReference type="EMBL" id="RLT71932.1"/>
    </source>
</evidence>
<dbReference type="Proteomes" id="UP000278164">
    <property type="component" value="Unassembled WGS sequence"/>
</dbReference>
<dbReference type="GO" id="GO:0006310">
    <property type="term" value="P:DNA recombination"/>
    <property type="evidence" value="ECO:0007669"/>
    <property type="project" value="InterPro"/>
</dbReference>
<dbReference type="GO" id="GO:0003677">
    <property type="term" value="F:DNA binding"/>
    <property type="evidence" value="ECO:0007669"/>
    <property type="project" value="InterPro"/>
</dbReference>
<dbReference type="InterPro" id="IPR001668">
    <property type="entry name" value="Mob_Pre"/>
</dbReference>
<protein>
    <submittedName>
        <fullName evidence="2">Mobilization protein</fullName>
    </submittedName>
</protein>
<evidence type="ECO:0000313" key="3">
    <source>
        <dbReference type="Proteomes" id="UP000278164"/>
    </source>
</evidence>
<dbReference type="OrthoDB" id="9800759at2"/>
<feature type="coiled-coil region" evidence="1">
    <location>
        <begin position="211"/>
        <end position="252"/>
    </location>
</feature>
<reference evidence="2 3" key="1">
    <citation type="submission" date="2018-09" db="EMBL/GenBank/DDBJ databases">
        <title>Murine metabolic-syndrome-specific gut microbial biobank.</title>
        <authorList>
            <person name="Liu C."/>
        </authorList>
    </citation>
    <scope>NUCLEOTIDE SEQUENCE [LARGE SCALE GENOMIC DNA]</scope>
    <source>
        <strain evidence="2 3">8-P5</strain>
    </source>
</reference>
<evidence type="ECO:0000256" key="1">
    <source>
        <dbReference type="SAM" id="Coils"/>
    </source>
</evidence>
<sequence length="452" mass="52001">MGYAVLHMEKTSGTDAAMSAHIERTIKPKNADESKTHLNRELMTFPDGVENRTQAIQHRLDTAGLTRKIGNNQVRAIRVLLTGTHEDMERITNEGRLDEWCSDNLRYLADTFGRENIVSAVLHMDEQTPHIHATLVPIVKGERKRKKKEEQVKKRYRKKPTDTTRLCADEIMTRAKLKSYQDTYAQAMSDYGLQRGIDGSEAKHITTRQYYRDLVQQTEQLRTDIGQLRDRKETAQEELRRAKKEVQTEKLKGAATTAATNIAESVGSLFGSNKVKTLERENTTLHQVVATHEETIETLQSQIQTMQADHSRQLLDMQQKHINELGQTETSLKREISRLTVLLNKTVKWFPQIKGMLNLERVCLAVGFSQEQTATLLTGKPVDYSGELYSEEHRRKFMAKDVKAKVFSDNGRLILTIDLRPIGEWFKEQFEKLQQRIHRPISPPRKDRGMKL</sequence>
<organism evidence="2 3">
    <name type="scientific">Parabacteroides distasonis</name>
    <dbReference type="NCBI Taxonomy" id="823"/>
    <lineage>
        <taxon>Bacteria</taxon>
        <taxon>Pseudomonadati</taxon>
        <taxon>Bacteroidota</taxon>
        <taxon>Bacteroidia</taxon>
        <taxon>Bacteroidales</taxon>
        <taxon>Tannerellaceae</taxon>
        <taxon>Parabacteroides</taxon>
    </lineage>
</organism>
<dbReference type="NCBIfam" id="NF041497">
    <property type="entry name" value="MobV"/>
    <property type="match status" value="1"/>
</dbReference>
<dbReference type="CDD" id="cd17242">
    <property type="entry name" value="MobM_relaxase"/>
    <property type="match status" value="1"/>
</dbReference>
<dbReference type="AlphaFoldDB" id="A0A3L7ZLT6"/>
<proteinExistence type="predicted"/>
<gene>
    <name evidence="2" type="ORF">D7V78_18615</name>
</gene>
<accession>A0A3L7ZLT6</accession>
<dbReference type="Gene3D" id="3.30.930.30">
    <property type="match status" value="1"/>
</dbReference>
<dbReference type="RefSeq" id="WP_121737388.1">
    <property type="nucleotide sequence ID" value="NZ_QXXG01000044.1"/>
</dbReference>
<dbReference type="EMBL" id="RAYI01000078">
    <property type="protein sequence ID" value="RLT71932.1"/>
    <property type="molecule type" value="Genomic_DNA"/>
</dbReference>
<comment type="caution">
    <text evidence="2">The sequence shown here is derived from an EMBL/GenBank/DDBJ whole genome shotgun (WGS) entry which is preliminary data.</text>
</comment>
<name>A0A3L7ZLT6_PARDI</name>
<dbReference type="Pfam" id="PF01076">
    <property type="entry name" value="Mob_Pre"/>
    <property type="match status" value="1"/>
</dbReference>
<keyword evidence="1" id="KW-0175">Coiled coil</keyword>